<dbReference type="AlphaFoldDB" id="A0A0C9UL90"/>
<gene>
    <name evidence="2" type="ORF">M422DRAFT_252719</name>
</gene>
<feature type="coiled-coil region" evidence="1">
    <location>
        <begin position="92"/>
        <end position="119"/>
    </location>
</feature>
<keyword evidence="3" id="KW-1185">Reference proteome</keyword>
<organism evidence="2 3">
    <name type="scientific">Sphaerobolus stellatus (strain SS14)</name>
    <dbReference type="NCBI Taxonomy" id="990650"/>
    <lineage>
        <taxon>Eukaryota</taxon>
        <taxon>Fungi</taxon>
        <taxon>Dikarya</taxon>
        <taxon>Basidiomycota</taxon>
        <taxon>Agaricomycotina</taxon>
        <taxon>Agaricomycetes</taxon>
        <taxon>Phallomycetidae</taxon>
        <taxon>Geastrales</taxon>
        <taxon>Sphaerobolaceae</taxon>
        <taxon>Sphaerobolus</taxon>
    </lineage>
</organism>
<sequence>MSPSTGSSNTADLLLHFHNQKAKHDGPHIEVGTVPKHLLEDIEQCLPKFSFTRDEILDHINDVWPQIGTFITTTGDEHGSFEDELFQEKSDNCQLQDEIDDLNRKIKTLEIQLESLHIHNTTSERSLTLTSPIDITSSNIAPHPLASLEKWTYSQKHPHKLDKNSSFINKVLKPIEQPDYWLLHIWNTGLSTGDPQVHP</sequence>
<protein>
    <submittedName>
        <fullName evidence="2">Uncharacterized protein</fullName>
    </submittedName>
</protein>
<dbReference type="HOGENOM" id="CLU_037356_2_1_1"/>
<name>A0A0C9UL90_SPHS4</name>
<dbReference type="Proteomes" id="UP000054279">
    <property type="component" value="Unassembled WGS sequence"/>
</dbReference>
<dbReference type="EMBL" id="KN837120">
    <property type="protein sequence ID" value="KIJ43808.1"/>
    <property type="molecule type" value="Genomic_DNA"/>
</dbReference>
<proteinExistence type="predicted"/>
<evidence type="ECO:0000256" key="1">
    <source>
        <dbReference type="SAM" id="Coils"/>
    </source>
</evidence>
<reference evidence="2 3" key="1">
    <citation type="submission" date="2014-06" db="EMBL/GenBank/DDBJ databases">
        <title>Evolutionary Origins and Diversification of the Mycorrhizal Mutualists.</title>
        <authorList>
            <consortium name="DOE Joint Genome Institute"/>
            <consortium name="Mycorrhizal Genomics Consortium"/>
            <person name="Kohler A."/>
            <person name="Kuo A."/>
            <person name="Nagy L.G."/>
            <person name="Floudas D."/>
            <person name="Copeland A."/>
            <person name="Barry K.W."/>
            <person name="Cichocki N."/>
            <person name="Veneault-Fourrey C."/>
            <person name="LaButti K."/>
            <person name="Lindquist E.A."/>
            <person name="Lipzen A."/>
            <person name="Lundell T."/>
            <person name="Morin E."/>
            <person name="Murat C."/>
            <person name="Riley R."/>
            <person name="Ohm R."/>
            <person name="Sun H."/>
            <person name="Tunlid A."/>
            <person name="Henrissat B."/>
            <person name="Grigoriev I.V."/>
            <person name="Hibbett D.S."/>
            <person name="Martin F."/>
        </authorList>
    </citation>
    <scope>NUCLEOTIDE SEQUENCE [LARGE SCALE GENOMIC DNA]</scope>
    <source>
        <strain evidence="2 3">SS14</strain>
    </source>
</reference>
<keyword evidence="1" id="KW-0175">Coiled coil</keyword>
<evidence type="ECO:0000313" key="2">
    <source>
        <dbReference type="EMBL" id="KIJ43808.1"/>
    </source>
</evidence>
<evidence type="ECO:0000313" key="3">
    <source>
        <dbReference type="Proteomes" id="UP000054279"/>
    </source>
</evidence>
<accession>A0A0C9UL90</accession>